<accession>A0A975ZLP4</accession>
<dbReference type="PROSITE" id="PS50975">
    <property type="entry name" value="ATP_GRASP"/>
    <property type="match status" value="1"/>
</dbReference>
<proteinExistence type="predicted"/>
<dbReference type="InterPro" id="IPR011761">
    <property type="entry name" value="ATP-grasp"/>
</dbReference>
<dbReference type="Gene3D" id="3.30.470.20">
    <property type="entry name" value="ATP-grasp fold, B domain"/>
    <property type="match status" value="1"/>
</dbReference>
<dbReference type="SUPFAM" id="SSF56059">
    <property type="entry name" value="Glutathione synthetase ATP-binding domain-like"/>
    <property type="match status" value="1"/>
</dbReference>
<sequence length="556" mass="62694">MSRLSRTELPRRAARRRRANRLRHWLTPAPWRFFGRLQETARLWIKTQGLRILLELEDAWVIKKGNHMPPAKKRTRRKKLTGLSEIFNYLRKNTKPIYIVTPTPYSLLGLDQWVGGLEFINYFDIFDGSHPRAFVPTKIMHDEFQSMEDVGNYLVSHPQFVAKAKANPGGKAIFVMFNETTEQLCADAGIEVALAPAALRERLDSKIVTTQLGNEAGVDSAPNIMGEADSYEALMDLAKKGKLGSDLVVQTPYGDSGRTTFFIKSRKDWDKYSAKIIDQKLKVMKRLNHLPGAIEGCATRLGTFVGPVMTDITGFAEVTPYKGGWCGNDASPALLPEGVPDKVREMARKFGDRLYKEGYKGVFCLDFLLDTDTNEVYLGELNPRVSGVTPPTNLITSTYGGCPLFLFHLLEYLDVDYEVDVEAVQSRWNDYDNWTQLVLKQTEDKVELITKAPQSGIWKLTDDGSAEFVRPALNVQSLGDENEAFYLRVYSAGDYCYHGADLGCVLARGRMQTDRRNLTRRAKLWNSGIKAQFESIPLPAVEPIAIPDNISDGKWF</sequence>
<comment type="caution">
    <text evidence="3">The sequence shown here is derived from an EMBL/GenBank/DDBJ whole genome shotgun (WGS) entry which is preliminary data.</text>
</comment>
<dbReference type="GO" id="GO:0046872">
    <property type="term" value="F:metal ion binding"/>
    <property type="evidence" value="ECO:0007669"/>
    <property type="project" value="InterPro"/>
</dbReference>
<evidence type="ECO:0000313" key="3">
    <source>
        <dbReference type="EMBL" id="SEI64616.1"/>
    </source>
</evidence>
<dbReference type="EMBL" id="FNYY01000001">
    <property type="protein sequence ID" value="SEI64616.1"/>
    <property type="molecule type" value="Genomic_DNA"/>
</dbReference>
<gene>
    <name evidence="3" type="ORF">SAMN04487940_101481</name>
</gene>
<dbReference type="Proteomes" id="UP000182932">
    <property type="component" value="Unassembled WGS sequence"/>
</dbReference>
<evidence type="ECO:0000256" key="1">
    <source>
        <dbReference type="PROSITE-ProRule" id="PRU00409"/>
    </source>
</evidence>
<dbReference type="GO" id="GO:0005524">
    <property type="term" value="F:ATP binding"/>
    <property type="evidence" value="ECO:0007669"/>
    <property type="project" value="UniProtKB-UniRule"/>
</dbReference>
<name>A0A975ZLP4_9RHOB</name>
<evidence type="ECO:0000259" key="2">
    <source>
        <dbReference type="PROSITE" id="PS50975"/>
    </source>
</evidence>
<keyword evidence="4" id="KW-1185">Reference proteome</keyword>
<reference evidence="3 4" key="1">
    <citation type="submission" date="2016-10" db="EMBL/GenBank/DDBJ databases">
        <authorList>
            <person name="Varghese N."/>
            <person name="Submissions S."/>
        </authorList>
    </citation>
    <scope>NUCLEOTIDE SEQUENCE [LARGE SCALE GENOMIC DNA]</scope>
    <source>
        <strain evidence="3 4">FF3</strain>
    </source>
</reference>
<evidence type="ECO:0000313" key="4">
    <source>
        <dbReference type="Proteomes" id="UP000182932"/>
    </source>
</evidence>
<protein>
    <recommendedName>
        <fullName evidence="2">ATP-grasp domain-containing protein</fullName>
    </recommendedName>
</protein>
<keyword evidence="1" id="KW-0067">ATP-binding</keyword>
<dbReference type="AlphaFoldDB" id="A0A975ZLP4"/>
<keyword evidence="1" id="KW-0547">Nucleotide-binding</keyword>
<organism evidence="3 4">
    <name type="scientific">Marinovum algicola</name>
    <dbReference type="NCBI Taxonomy" id="42444"/>
    <lineage>
        <taxon>Bacteria</taxon>
        <taxon>Pseudomonadati</taxon>
        <taxon>Pseudomonadota</taxon>
        <taxon>Alphaproteobacteria</taxon>
        <taxon>Rhodobacterales</taxon>
        <taxon>Roseobacteraceae</taxon>
        <taxon>Marinovum</taxon>
    </lineage>
</organism>
<feature type="domain" description="ATP-grasp" evidence="2">
    <location>
        <begin position="210"/>
        <end position="413"/>
    </location>
</feature>
<dbReference type="NCBIfam" id="NF005096">
    <property type="entry name" value="PRK06524.1"/>
    <property type="match status" value="1"/>
</dbReference>